<sequence length="440" mass="52128">MSNVLIDDESSRLKHFIWEELTENFYVAVIFRCVSGRRYVVQRHFEQQLLDIKSPFLQNKWRRCLYDVIHKSHAPIYITCHEVELMHEIFSWHLNYAKNHLKLRDNVDYIVNFEDLVDSFQSLTSNEDYLSTTSIIQPVTTLDAARKNIELWKSLQGNVSQTESNENLHKPLNGKQPVLTSSSTGWLQLDSKIMPFIKKQCDHLLLVDCLLEEHVIDSSEDVFLRPLYIPIQSEDIDLFHTLIRRSSLTDHSLLITLDHLVFRLKRLFFIRFLSTENPKQSIDHQKIMSNHGGLVTLNDRSQQRLPFIYINQMRYIPQLNHLKFTSMSTFCMANQYELEYLRLISLYDYISSDENKETLESLSSTNNLTLIPITPADEYQIQLSISLEDLHCHEYERRTQQEKNLKFYDNDGWWQPPLSSSTTRQKRTFSHFKLQRPIFF</sequence>
<dbReference type="AlphaFoldDB" id="A0A813VEJ9"/>
<dbReference type="EMBL" id="CAJNOR010000195">
    <property type="protein sequence ID" value="CAF0835527.1"/>
    <property type="molecule type" value="Genomic_DNA"/>
</dbReference>
<proteinExistence type="predicted"/>
<dbReference type="Proteomes" id="UP000663828">
    <property type="component" value="Unassembled WGS sequence"/>
</dbReference>
<evidence type="ECO:0000313" key="2">
    <source>
        <dbReference type="Proteomes" id="UP000663828"/>
    </source>
</evidence>
<reference evidence="1" key="1">
    <citation type="submission" date="2021-02" db="EMBL/GenBank/DDBJ databases">
        <authorList>
            <person name="Nowell W R."/>
        </authorList>
    </citation>
    <scope>NUCLEOTIDE SEQUENCE</scope>
</reference>
<keyword evidence="2" id="KW-1185">Reference proteome</keyword>
<gene>
    <name evidence="1" type="ORF">XAT740_LOCUS4686</name>
</gene>
<accession>A0A813VEJ9</accession>
<organism evidence="1 2">
    <name type="scientific">Adineta ricciae</name>
    <name type="common">Rotifer</name>
    <dbReference type="NCBI Taxonomy" id="249248"/>
    <lineage>
        <taxon>Eukaryota</taxon>
        <taxon>Metazoa</taxon>
        <taxon>Spiralia</taxon>
        <taxon>Gnathifera</taxon>
        <taxon>Rotifera</taxon>
        <taxon>Eurotatoria</taxon>
        <taxon>Bdelloidea</taxon>
        <taxon>Adinetida</taxon>
        <taxon>Adinetidae</taxon>
        <taxon>Adineta</taxon>
    </lineage>
</organism>
<comment type="caution">
    <text evidence="1">The sequence shown here is derived from an EMBL/GenBank/DDBJ whole genome shotgun (WGS) entry which is preliminary data.</text>
</comment>
<protein>
    <submittedName>
        <fullName evidence="1">Uncharacterized protein</fullName>
    </submittedName>
</protein>
<name>A0A813VEJ9_ADIRI</name>
<evidence type="ECO:0000313" key="1">
    <source>
        <dbReference type="EMBL" id="CAF0835527.1"/>
    </source>
</evidence>